<evidence type="ECO:0000256" key="1">
    <source>
        <dbReference type="ARBA" id="ARBA00004429"/>
    </source>
</evidence>
<feature type="domain" description="ABC transporter" evidence="11">
    <location>
        <begin position="22"/>
        <end position="260"/>
    </location>
</feature>
<dbReference type="PANTHER" id="PTHR42798">
    <property type="entry name" value="LIPOPROTEIN-RELEASING SYSTEM ATP-BINDING PROTEIN LOLD"/>
    <property type="match status" value="1"/>
</dbReference>
<evidence type="ECO:0000259" key="11">
    <source>
        <dbReference type="PROSITE" id="PS50893"/>
    </source>
</evidence>
<feature type="transmembrane region" description="Helical" evidence="10">
    <location>
        <begin position="676"/>
        <end position="702"/>
    </location>
</feature>
<dbReference type="PANTHER" id="PTHR42798:SF6">
    <property type="entry name" value="CELL DIVISION ATP-BINDING PROTEIN FTSE"/>
    <property type="match status" value="1"/>
</dbReference>
<evidence type="ECO:0000313" key="12">
    <source>
        <dbReference type="EMBL" id="PXW91081.1"/>
    </source>
</evidence>
<dbReference type="InterPro" id="IPR027417">
    <property type="entry name" value="P-loop_NTPase"/>
</dbReference>
<evidence type="ECO:0000256" key="9">
    <source>
        <dbReference type="ARBA" id="ARBA00038388"/>
    </source>
</evidence>
<evidence type="ECO:0000256" key="7">
    <source>
        <dbReference type="ARBA" id="ARBA00022989"/>
    </source>
</evidence>
<evidence type="ECO:0000256" key="8">
    <source>
        <dbReference type="ARBA" id="ARBA00023136"/>
    </source>
</evidence>
<comment type="similarity">
    <text evidence="9">Belongs to the ABC transporter superfamily. Macrolide exporter (TC 3.A.1.122) family.</text>
</comment>
<keyword evidence="4 10" id="KW-0812">Transmembrane</keyword>
<comment type="caution">
    <text evidence="12">The sequence shown here is derived from an EMBL/GenBank/DDBJ whole genome shotgun (WGS) entry which is preliminary data.</text>
</comment>
<feature type="transmembrane region" description="Helical" evidence="10">
    <location>
        <begin position="723"/>
        <end position="748"/>
    </location>
</feature>
<protein>
    <submittedName>
        <fullName evidence="12">Putative ABC transport system permease protein</fullName>
    </submittedName>
</protein>
<comment type="subcellular location">
    <subcellularLocation>
        <location evidence="1">Cell inner membrane</location>
        <topology evidence="1">Multi-pass membrane protein</topology>
    </subcellularLocation>
</comment>
<evidence type="ECO:0000256" key="3">
    <source>
        <dbReference type="ARBA" id="ARBA00022475"/>
    </source>
</evidence>
<dbReference type="EMBL" id="QJJR01000006">
    <property type="protein sequence ID" value="PXW91081.1"/>
    <property type="molecule type" value="Genomic_DNA"/>
</dbReference>
<dbReference type="GO" id="GO:0022857">
    <property type="term" value="F:transmembrane transporter activity"/>
    <property type="evidence" value="ECO:0007669"/>
    <property type="project" value="UniProtKB-ARBA"/>
</dbReference>
<keyword evidence="7 10" id="KW-1133">Transmembrane helix</keyword>
<dbReference type="Proteomes" id="UP000247922">
    <property type="component" value="Unassembled WGS sequence"/>
</dbReference>
<keyword evidence="2" id="KW-0813">Transport</keyword>
<gene>
    <name evidence="12" type="ORF">DES38_106118</name>
</gene>
<dbReference type="Pfam" id="PF00005">
    <property type="entry name" value="ABC_tran"/>
    <property type="match status" value="1"/>
</dbReference>
<name>A0A2V3WD93_9BACI</name>
<dbReference type="Gene3D" id="3.40.50.300">
    <property type="entry name" value="P-loop containing nucleotide triphosphate hydrolases"/>
    <property type="match status" value="1"/>
</dbReference>
<dbReference type="InterPro" id="IPR017911">
    <property type="entry name" value="MacB-like_ATP-bd"/>
</dbReference>
<organism evidence="12 13">
    <name type="scientific">Streptohalobacillus salinus</name>
    <dbReference type="NCBI Taxonomy" id="621096"/>
    <lineage>
        <taxon>Bacteria</taxon>
        <taxon>Bacillati</taxon>
        <taxon>Bacillota</taxon>
        <taxon>Bacilli</taxon>
        <taxon>Bacillales</taxon>
        <taxon>Bacillaceae</taxon>
        <taxon>Streptohalobacillus</taxon>
    </lineage>
</organism>
<proteinExistence type="inferred from homology"/>
<dbReference type="SMART" id="SM00382">
    <property type="entry name" value="AAA"/>
    <property type="match status" value="1"/>
</dbReference>
<dbReference type="CDD" id="cd03255">
    <property type="entry name" value="ABC_MJ0796_LolCDE_FtsE"/>
    <property type="match status" value="1"/>
</dbReference>
<dbReference type="SUPFAM" id="SSF52540">
    <property type="entry name" value="P-loop containing nucleoside triphosphate hydrolases"/>
    <property type="match status" value="1"/>
</dbReference>
<keyword evidence="6" id="KW-0067">ATP-binding</keyword>
<dbReference type="OrthoDB" id="2079174at2"/>
<reference evidence="12 13" key="1">
    <citation type="submission" date="2018-05" db="EMBL/GenBank/DDBJ databases">
        <title>Genomic Encyclopedia of Type Strains, Phase IV (KMG-IV): sequencing the most valuable type-strain genomes for metagenomic binning, comparative biology and taxonomic classification.</title>
        <authorList>
            <person name="Goeker M."/>
        </authorList>
    </citation>
    <scope>NUCLEOTIDE SEQUENCE [LARGE SCALE GENOMIC DNA]</scope>
    <source>
        <strain evidence="12 13">DSM 22440</strain>
    </source>
</reference>
<dbReference type="PROSITE" id="PS00211">
    <property type="entry name" value="ABC_TRANSPORTER_1"/>
    <property type="match status" value="1"/>
</dbReference>
<keyword evidence="13" id="KW-1185">Reference proteome</keyword>
<dbReference type="GO" id="GO:0098796">
    <property type="term" value="C:membrane protein complex"/>
    <property type="evidence" value="ECO:0007669"/>
    <property type="project" value="UniProtKB-ARBA"/>
</dbReference>
<dbReference type="AlphaFoldDB" id="A0A2V3WD93"/>
<evidence type="ECO:0000256" key="4">
    <source>
        <dbReference type="ARBA" id="ARBA00022692"/>
    </source>
</evidence>
<keyword evidence="5" id="KW-0547">Nucleotide-binding</keyword>
<evidence type="ECO:0000313" key="13">
    <source>
        <dbReference type="Proteomes" id="UP000247922"/>
    </source>
</evidence>
<feature type="transmembrane region" description="Helical" evidence="10">
    <location>
        <begin position="768"/>
        <end position="789"/>
    </location>
</feature>
<evidence type="ECO:0000256" key="2">
    <source>
        <dbReference type="ARBA" id="ARBA00022448"/>
    </source>
</evidence>
<evidence type="ECO:0000256" key="5">
    <source>
        <dbReference type="ARBA" id="ARBA00022741"/>
    </source>
</evidence>
<dbReference type="FunFam" id="3.40.50.300:FF:000032">
    <property type="entry name" value="Export ABC transporter ATP-binding protein"/>
    <property type="match status" value="1"/>
</dbReference>
<dbReference type="InterPro" id="IPR003838">
    <property type="entry name" value="ABC3_permease_C"/>
</dbReference>
<dbReference type="InterPro" id="IPR003593">
    <property type="entry name" value="AAA+_ATPase"/>
</dbReference>
<accession>A0A2V3WD93</accession>
<evidence type="ECO:0000256" key="6">
    <source>
        <dbReference type="ARBA" id="ARBA00022840"/>
    </source>
</evidence>
<dbReference type="GO" id="GO:0005524">
    <property type="term" value="F:ATP binding"/>
    <property type="evidence" value="ECO:0007669"/>
    <property type="project" value="UniProtKB-KW"/>
</dbReference>
<dbReference type="GO" id="GO:0016887">
    <property type="term" value="F:ATP hydrolysis activity"/>
    <property type="evidence" value="ECO:0007669"/>
    <property type="project" value="InterPro"/>
</dbReference>
<dbReference type="Pfam" id="PF02687">
    <property type="entry name" value="FtsX"/>
    <property type="match status" value="1"/>
</dbReference>
<dbReference type="RefSeq" id="WP_110251417.1">
    <property type="nucleotide sequence ID" value="NZ_QJJR01000006.1"/>
</dbReference>
<dbReference type="PROSITE" id="PS50893">
    <property type="entry name" value="ABC_TRANSPORTER_2"/>
    <property type="match status" value="1"/>
</dbReference>
<dbReference type="GO" id="GO:0005886">
    <property type="term" value="C:plasma membrane"/>
    <property type="evidence" value="ECO:0007669"/>
    <property type="project" value="UniProtKB-SubCell"/>
</dbReference>
<sequence length="806" mass="88808">MNNSGLVIVQELKGFDVTVGKLKLVDIDKSYRTGGSYLNVLKKISLEFRKNEFVSILGPSGSGKTTLLNLIGGLDHYDSGDLIINSHSTKHFKDRDWDAYRNRSVGFVFQNYNLISHQSVLQNVEIAMTLSGVSSDERKERATKALTDVGLADQIGKRPNQLSGGQMQRVAIARALVNNPDIILADEPTGALDSKTSEQVMDILRDVAKTRLVIMVTHNEDIALEYSSRIIRFLDGAIQSDSHPIEEKTEADAPIKQKKRDKTSMSIVTALSLSFKNLLTKKGRTILTAFAGSIGIIGVALVLALSNGLSDQLDVVQSDTLANFPITIDTGEQFVDFTEAGPPGTTDDASDYEEYPEDNIIYPYDASDSFQMHQNVLTDDFLTYIEEMDEELNESISNIDYRQGVGINLIAEGENGFKKFETSQQSQNFGPPGVQTGQSFWQEMPDDETFILELYDLIGEASRLPEDENEIAIVVDQYNRVSSDFFDALGLDPEGDYNFEDFIGEEMLRVIPNDTFYTEDESGLFMQAAPNQYEAVYNEAASRGLTVTGVLRIKEDASTSYFSQGFVYPSDLTESILTDAQASDIAMAQEEADVNVLTGAPFESEREKEQALIYLGANTRPVGIDIYPVDFEGKDNVKAYLDDYNEGLDEEDQIVYNDLAELIGDLMTDLINTITYVLVGFAAISLVVSTIMIGIITYVSVIERTKEIGILRSVGARKKDISRVFNAETLIVGFVSGTLGIVLSYLLIIPINQLIERLTDIPNVASLAITPAVILIIGSMILTLIAGLIPSRMAAKKDPVVALRTE</sequence>
<keyword evidence="3" id="KW-1003">Cell membrane</keyword>
<keyword evidence="8 10" id="KW-0472">Membrane</keyword>
<dbReference type="InterPro" id="IPR003439">
    <property type="entry name" value="ABC_transporter-like_ATP-bd"/>
</dbReference>
<dbReference type="InterPro" id="IPR017871">
    <property type="entry name" value="ABC_transporter-like_CS"/>
</dbReference>
<evidence type="ECO:0000256" key="10">
    <source>
        <dbReference type="SAM" id="Phobius"/>
    </source>
</evidence>